<keyword evidence="2" id="KW-0732">Signal</keyword>
<proteinExistence type="predicted"/>
<feature type="signal peptide" evidence="2">
    <location>
        <begin position="1"/>
        <end position="26"/>
    </location>
</feature>
<feature type="compositionally biased region" description="Low complexity" evidence="1">
    <location>
        <begin position="142"/>
        <end position="163"/>
    </location>
</feature>
<evidence type="ECO:0000313" key="4">
    <source>
        <dbReference type="Proteomes" id="UP000093267"/>
    </source>
</evidence>
<organism evidence="3 4">
    <name type="scientific">Secundilactobacillus paracollinoides</name>
    <dbReference type="NCBI Taxonomy" id="240427"/>
    <lineage>
        <taxon>Bacteria</taxon>
        <taxon>Bacillati</taxon>
        <taxon>Bacillota</taxon>
        <taxon>Bacilli</taxon>
        <taxon>Lactobacillales</taxon>
        <taxon>Lactobacillaceae</taxon>
        <taxon>Secundilactobacillus</taxon>
    </lineage>
</organism>
<reference evidence="3 4" key="1">
    <citation type="submission" date="2016-03" db="EMBL/GenBank/DDBJ databases">
        <title>Pediococcus and Lactobacillus from brewery environment - whole genome sequencing and assembly.</title>
        <authorList>
            <person name="Behr J."/>
            <person name="Geissler A.J."/>
            <person name="Vogel R.F."/>
        </authorList>
    </citation>
    <scope>NUCLEOTIDE SEQUENCE [LARGE SCALE GENOMIC DNA]</scope>
    <source>
        <strain evidence="3 4">TMW 1.1995</strain>
    </source>
</reference>
<dbReference type="EMBL" id="CP014924">
    <property type="protein sequence ID" value="ANZ67012.1"/>
    <property type="molecule type" value="Genomic_DNA"/>
</dbReference>
<protein>
    <recommendedName>
        <fullName evidence="5">Surface layer protein A domain-containing protein</fullName>
    </recommendedName>
</protein>
<dbReference type="InterPro" id="IPR038200">
    <property type="entry name" value="GW_dom_sf"/>
</dbReference>
<dbReference type="RefSeq" id="WP_065902271.1">
    <property type="nucleotide sequence ID" value="NZ_CP014912.1"/>
</dbReference>
<gene>
    <name evidence="3" type="ORF">AYR63_07620</name>
</gene>
<dbReference type="Gene3D" id="2.30.30.170">
    <property type="match status" value="1"/>
</dbReference>
<sequence length="334" mass="37816">MIKKVTVGVAFVVASSLFAVRSTVQAKTSSYKVLSNKAVSKQTFIHYKNKKSYVWNYLPKTTKKAHKTHNLWNYKKTNFVVTRKAKVSNMGTYYKIKGSMWTGWISSKDVLNGKVKVTNQQTTVVSSRKPVSDRSSQTSINQTATTQPTASQTPTVQQPTQAQSDTTSSNPYVEEQIKEYGWSGQPIVLDRNATALNDVAIPDAIKGQTFATPNDLRTILYGLEDHYSMLLEQGKTALKPLEDEYKDYERDLSKSSTDSQVITNLKGKQSAGIVLTKEEETTLYDTEKDKEIQDHNVNNMKNDMETLNSLERTLNLYQDNYDQISYAIDKQIWK</sequence>
<evidence type="ECO:0000313" key="3">
    <source>
        <dbReference type="EMBL" id="ANZ67012.1"/>
    </source>
</evidence>
<feature type="chain" id="PRO_5008539247" description="Surface layer protein A domain-containing protein" evidence="2">
    <location>
        <begin position="27"/>
        <end position="334"/>
    </location>
</feature>
<dbReference type="SUPFAM" id="SSF82057">
    <property type="entry name" value="Prokaryotic SH3-related domain"/>
    <property type="match status" value="1"/>
</dbReference>
<evidence type="ECO:0000256" key="2">
    <source>
        <dbReference type="SAM" id="SignalP"/>
    </source>
</evidence>
<evidence type="ECO:0000256" key="1">
    <source>
        <dbReference type="SAM" id="MobiDB-lite"/>
    </source>
</evidence>
<evidence type="ECO:0008006" key="5">
    <source>
        <dbReference type="Google" id="ProtNLM"/>
    </source>
</evidence>
<name>A0A1B2IY85_9LACO</name>
<keyword evidence="4" id="KW-1185">Reference proteome</keyword>
<accession>A0A1B2IY85</accession>
<feature type="region of interest" description="Disordered" evidence="1">
    <location>
        <begin position="121"/>
        <end position="171"/>
    </location>
</feature>
<dbReference type="AlphaFoldDB" id="A0A1B2IY85"/>
<dbReference type="Proteomes" id="UP000093267">
    <property type="component" value="Chromosome"/>
</dbReference>